<sequence length="249" mass="27614">MVVPLAFCVVNAKLRASNTNLAVDNSDPVSSNQEDLSVLMETIRSFFPQYDGVELIKETVTHAVDLVHTAGQALSNNFRTPPTSWTQILVGNPALYLKMVMTIDLSINKGRLAEDDDFPTGLFSNMRCDITQNHAWVSRQGLGFDMPPEPIDSDMDPCMNCYWGSGASTLAQYEDMSSRVDKANQTKIDQTDIQGAEIEWEGRVSLGSTAAEYLCGYTNTYATDPFSKELKTWANTSAWDMELINLAEE</sequence>
<dbReference type="AlphaFoldDB" id="A0AAD9HAQ3"/>
<dbReference type="EMBL" id="MU842951">
    <property type="protein sequence ID" value="KAK2024891.1"/>
    <property type="molecule type" value="Genomic_DNA"/>
</dbReference>
<evidence type="ECO:0000313" key="2">
    <source>
        <dbReference type="Proteomes" id="UP001232148"/>
    </source>
</evidence>
<protein>
    <submittedName>
        <fullName evidence="1">Uncharacterized protein</fullName>
    </submittedName>
</protein>
<keyword evidence="2" id="KW-1185">Reference proteome</keyword>
<name>A0AAD9HAQ3_9PEZI</name>
<organism evidence="1 2">
    <name type="scientific">Colletotrichum zoysiae</name>
    <dbReference type="NCBI Taxonomy" id="1216348"/>
    <lineage>
        <taxon>Eukaryota</taxon>
        <taxon>Fungi</taxon>
        <taxon>Dikarya</taxon>
        <taxon>Ascomycota</taxon>
        <taxon>Pezizomycotina</taxon>
        <taxon>Sordariomycetes</taxon>
        <taxon>Hypocreomycetidae</taxon>
        <taxon>Glomerellales</taxon>
        <taxon>Glomerellaceae</taxon>
        <taxon>Colletotrichum</taxon>
        <taxon>Colletotrichum graminicola species complex</taxon>
    </lineage>
</organism>
<gene>
    <name evidence="1" type="ORF">LX32DRAFT_643205</name>
</gene>
<accession>A0AAD9HAQ3</accession>
<reference evidence="1" key="1">
    <citation type="submission" date="2021-06" db="EMBL/GenBank/DDBJ databases">
        <title>Comparative genomics, transcriptomics and evolutionary studies reveal genomic signatures of adaptation to plant cell wall in hemibiotrophic fungi.</title>
        <authorList>
            <consortium name="DOE Joint Genome Institute"/>
            <person name="Baroncelli R."/>
            <person name="Diaz J.F."/>
            <person name="Benocci T."/>
            <person name="Peng M."/>
            <person name="Battaglia E."/>
            <person name="Haridas S."/>
            <person name="Andreopoulos W."/>
            <person name="Labutti K."/>
            <person name="Pangilinan J."/>
            <person name="Floch G.L."/>
            <person name="Makela M.R."/>
            <person name="Henrissat B."/>
            <person name="Grigoriev I.V."/>
            <person name="Crouch J.A."/>
            <person name="De Vries R.P."/>
            <person name="Sukno S.A."/>
            <person name="Thon M.R."/>
        </authorList>
    </citation>
    <scope>NUCLEOTIDE SEQUENCE</scope>
    <source>
        <strain evidence="1">MAFF235873</strain>
    </source>
</reference>
<evidence type="ECO:0000313" key="1">
    <source>
        <dbReference type="EMBL" id="KAK2024891.1"/>
    </source>
</evidence>
<comment type="caution">
    <text evidence="1">The sequence shown here is derived from an EMBL/GenBank/DDBJ whole genome shotgun (WGS) entry which is preliminary data.</text>
</comment>
<dbReference type="Proteomes" id="UP001232148">
    <property type="component" value="Unassembled WGS sequence"/>
</dbReference>
<proteinExistence type="predicted"/>